<keyword evidence="3" id="KW-1185">Reference proteome</keyword>
<dbReference type="Proteomes" id="UP000281553">
    <property type="component" value="Unassembled WGS sequence"/>
</dbReference>
<dbReference type="EMBL" id="UYRU01048558">
    <property type="protein sequence ID" value="VDN10143.1"/>
    <property type="molecule type" value="Genomic_DNA"/>
</dbReference>
<name>A0A3P7LHI4_DIBLA</name>
<gene>
    <name evidence="2" type="ORF">DILT_LOCUS5974</name>
</gene>
<reference evidence="2 3" key="1">
    <citation type="submission" date="2018-11" db="EMBL/GenBank/DDBJ databases">
        <authorList>
            <consortium name="Pathogen Informatics"/>
        </authorList>
    </citation>
    <scope>NUCLEOTIDE SEQUENCE [LARGE SCALE GENOMIC DNA]</scope>
</reference>
<feature type="region of interest" description="Disordered" evidence="1">
    <location>
        <begin position="284"/>
        <end position="305"/>
    </location>
</feature>
<accession>A0A3P7LHI4</accession>
<evidence type="ECO:0000256" key="1">
    <source>
        <dbReference type="SAM" id="MobiDB-lite"/>
    </source>
</evidence>
<proteinExistence type="predicted"/>
<feature type="compositionally biased region" description="Polar residues" evidence="1">
    <location>
        <begin position="284"/>
        <end position="299"/>
    </location>
</feature>
<feature type="compositionally biased region" description="Basic residues" evidence="1">
    <location>
        <begin position="108"/>
        <end position="127"/>
    </location>
</feature>
<sequence>MTSPVYSSELLILTEESVWQMYYLAIFAVSRRAPRGTYLVLWASGVPAAGFHKKGKGDYVICQLTFPIDPMAGTAPHTTAGEDGGDSKEEAAATQQEGLSDAATAALSKKKRPKRTEKATRQTRKSAAKSTMTPKEVPSVPSSSAPQVDLDEEDEQPKSQLADPNELEIPAAPAANQLSASETPCNIFGFWDQSVNAVFIGIHLKVTTAARKRVHSKSFPEVNGSLNTNDVEGLETADVTVAVNSKKRKVTLPSVPSQAAAAVASPNARPPSPKQANGVRTLKNASNLRQADEATSVTLVSCGDE</sequence>
<protein>
    <submittedName>
        <fullName evidence="2">Uncharacterized protein</fullName>
    </submittedName>
</protein>
<evidence type="ECO:0000313" key="3">
    <source>
        <dbReference type="Proteomes" id="UP000281553"/>
    </source>
</evidence>
<dbReference type="AlphaFoldDB" id="A0A3P7LHI4"/>
<evidence type="ECO:0000313" key="2">
    <source>
        <dbReference type="EMBL" id="VDN10143.1"/>
    </source>
</evidence>
<feature type="region of interest" description="Disordered" evidence="1">
    <location>
        <begin position="73"/>
        <end position="166"/>
    </location>
</feature>
<organism evidence="2 3">
    <name type="scientific">Dibothriocephalus latus</name>
    <name type="common">Fish tapeworm</name>
    <name type="synonym">Diphyllobothrium latum</name>
    <dbReference type="NCBI Taxonomy" id="60516"/>
    <lineage>
        <taxon>Eukaryota</taxon>
        <taxon>Metazoa</taxon>
        <taxon>Spiralia</taxon>
        <taxon>Lophotrochozoa</taxon>
        <taxon>Platyhelminthes</taxon>
        <taxon>Cestoda</taxon>
        <taxon>Eucestoda</taxon>
        <taxon>Diphyllobothriidea</taxon>
        <taxon>Diphyllobothriidae</taxon>
        <taxon>Dibothriocephalus</taxon>
    </lineage>
</organism>